<proteinExistence type="inferred from homology"/>
<comment type="subcellular location">
    <subcellularLocation>
        <location evidence="1 7">Secreted</location>
    </subcellularLocation>
</comment>
<dbReference type="GO" id="GO:0005615">
    <property type="term" value="C:extracellular space"/>
    <property type="evidence" value="ECO:0007669"/>
    <property type="project" value="TreeGrafter"/>
</dbReference>
<dbReference type="PROSITE" id="PS00263">
    <property type="entry name" value="NATRIURETIC_PEPTIDE"/>
    <property type="match status" value="1"/>
</dbReference>
<dbReference type="Proteomes" id="UP000472271">
    <property type="component" value="Unassembled WGS sequence"/>
</dbReference>
<dbReference type="InParanoid" id="A0A673BG31"/>
<dbReference type="GO" id="GO:0097746">
    <property type="term" value="P:blood vessel diameter maintenance"/>
    <property type="evidence" value="ECO:0007669"/>
    <property type="project" value="UniProtKB-KW"/>
</dbReference>
<dbReference type="PANTHER" id="PTHR14066:SF10">
    <property type="entry name" value="NATRIURETIC PEPTIDES B"/>
    <property type="match status" value="1"/>
</dbReference>
<dbReference type="InterPro" id="IPR002408">
    <property type="entry name" value="Natriuretic_peptide_brain"/>
</dbReference>
<keyword evidence="10" id="KW-1185">Reference proteome</keyword>
<feature type="chain" id="PRO_5025572416" description="Natriuretic peptide B" evidence="8">
    <location>
        <begin position="24"/>
        <end position="129"/>
    </location>
</feature>
<dbReference type="GO" id="GO:0005179">
    <property type="term" value="F:hormone activity"/>
    <property type="evidence" value="ECO:0007669"/>
    <property type="project" value="InterPro"/>
</dbReference>
<dbReference type="AlphaFoldDB" id="A0A673BG31"/>
<dbReference type="Ensembl" id="ENSSORT00005041286.1">
    <property type="protein sequence ID" value="ENSSORP00005040249.1"/>
    <property type="gene ID" value="ENSSORG00005018774.1"/>
</dbReference>
<sequence>LKLLEPWFRLLLLMIIYDHICDVMSPCMKGVLLHRLQESVPEQTDVDQVDQVDPLDEGARRSRFSGKFLSAKNLKAVRNTNSNSRSSSGCFGRRMDRIGSMSSMGCNTVGRTRSDTEHCPITTLCLSAL</sequence>
<evidence type="ECO:0000313" key="9">
    <source>
        <dbReference type="Ensembl" id="ENSSORP00005040249.1"/>
    </source>
</evidence>
<reference evidence="9" key="1">
    <citation type="submission" date="2025-08" db="UniProtKB">
        <authorList>
            <consortium name="Ensembl"/>
        </authorList>
    </citation>
    <scope>IDENTIFICATION</scope>
</reference>
<keyword evidence="6" id="KW-1015">Disulfide bond</keyword>
<reference evidence="9" key="2">
    <citation type="submission" date="2025-09" db="UniProtKB">
        <authorList>
            <consortium name="Ensembl"/>
        </authorList>
    </citation>
    <scope>IDENTIFICATION</scope>
</reference>
<dbReference type="FunCoup" id="A0A673BG31">
    <property type="interactions" value="1"/>
</dbReference>
<dbReference type="GO" id="GO:0005737">
    <property type="term" value="C:cytoplasm"/>
    <property type="evidence" value="ECO:0007669"/>
    <property type="project" value="TreeGrafter"/>
</dbReference>
<name>A0A673BG31_9TELE</name>
<accession>A0A673BG31</accession>
<dbReference type="PANTHER" id="PTHR14066">
    <property type="entry name" value="ATRIAL NATRIURETIC FACTOR PRECURSOR"/>
    <property type="match status" value="1"/>
</dbReference>
<dbReference type="InterPro" id="IPR030480">
    <property type="entry name" value="Natr_peptide_CS"/>
</dbReference>
<evidence type="ECO:0000313" key="10">
    <source>
        <dbReference type="Proteomes" id="UP000472271"/>
    </source>
</evidence>
<dbReference type="GO" id="GO:0003085">
    <property type="term" value="P:negative regulation of systemic arterial blood pressure"/>
    <property type="evidence" value="ECO:0007669"/>
    <property type="project" value="TreeGrafter"/>
</dbReference>
<dbReference type="SMART" id="SM00183">
    <property type="entry name" value="NAT_PEP"/>
    <property type="match status" value="1"/>
</dbReference>
<keyword evidence="3" id="KW-0964">Secreted</keyword>
<evidence type="ECO:0000256" key="5">
    <source>
        <dbReference type="ARBA" id="ARBA00022858"/>
    </source>
</evidence>
<dbReference type="GO" id="GO:0019934">
    <property type="term" value="P:cGMP-mediated signaling"/>
    <property type="evidence" value="ECO:0007669"/>
    <property type="project" value="TreeGrafter"/>
</dbReference>
<protein>
    <recommendedName>
        <fullName evidence="11">Natriuretic peptide B</fullName>
    </recommendedName>
</protein>
<evidence type="ECO:0000256" key="8">
    <source>
        <dbReference type="SAM" id="SignalP"/>
    </source>
</evidence>
<evidence type="ECO:0000256" key="6">
    <source>
        <dbReference type="ARBA" id="ARBA00023157"/>
    </source>
</evidence>
<organism evidence="9 10">
    <name type="scientific">Sphaeramia orbicularis</name>
    <name type="common">orbiculate cardinalfish</name>
    <dbReference type="NCBI Taxonomy" id="375764"/>
    <lineage>
        <taxon>Eukaryota</taxon>
        <taxon>Metazoa</taxon>
        <taxon>Chordata</taxon>
        <taxon>Craniata</taxon>
        <taxon>Vertebrata</taxon>
        <taxon>Euteleostomi</taxon>
        <taxon>Actinopterygii</taxon>
        <taxon>Neopterygii</taxon>
        <taxon>Teleostei</taxon>
        <taxon>Neoteleostei</taxon>
        <taxon>Acanthomorphata</taxon>
        <taxon>Gobiaria</taxon>
        <taxon>Kurtiformes</taxon>
        <taxon>Apogonoidei</taxon>
        <taxon>Apogonidae</taxon>
        <taxon>Apogoninae</taxon>
        <taxon>Sphaeramia</taxon>
    </lineage>
</organism>
<dbReference type="GO" id="GO:0006182">
    <property type="term" value="P:cGMP biosynthetic process"/>
    <property type="evidence" value="ECO:0007669"/>
    <property type="project" value="TreeGrafter"/>
</dbReference>
<feature type="signal peptide" evidence="8">
    <location>
        <begin position="1"/>
        <end position="23"/>
    </location>
</feature>
<evidence type="ECO:0000256" key="4">
    <source>
        <dbReference type="ARBA" id="ARBA00022729"/>
    </source>
</evidence>
<evidence type="ECO:0000256" key="2">
    <source>
        <dbReference type="ARBA" id="ARBA00009041"/>
    </source>
</evidence>
<evidence type="ECO:0000256" key="3">
    <source>
        <dbReference type="ARBA" id="ARBA00022525"/>
    </source>
</evidence>
<dbReference type="GO" id="GO:0007218">
    <property type="term" value="P:neuropeptide signaling pathway"/>
    <property type="evidence" value="ECO:0007669"/>
    <property type="project" value="TreeGrafter"/>
</dbReference>
<comment type="similarity">
    <text evidence="2 7">Belongs to the natriuretic peptide family.</text>
</comment>
<dbReference type="PRINTS" id="PR00712">
    <property type="entry name" value="BNATPEPTIDE"/>
</dbReference>
<dbReference type="GO" id="GO:0051427">
    <property type="term" value="F:hormone receptor binding"/>
    <property type="evidence" value="ECO:0007669"/>
    <property type="project" value="TreeGrafter"/>
</dbReference>
<dbReference type="Pfam" id="PF00212">
    <property type="entry name" value="ANP"/>
    <property type="match status" value="1"/>
</dbReference>
<dbReference type="GO" id="GO:0007168">
    <property type="term" value="P:receptor guanylyl cyclase signaling pathway"/>
    <property type="evidence" value="ECO:0007669"/>
    <property type="project" value="TreeGrafter"/>
</dbReference>
<evidence type="ECO:0008006" key="11">
    <source>
        <dbReference type="Google" id="ProtNLM"/>
    </source>
</evidence>
<keyword evidence="5 7" id="KW-0838">Vasoactive</keyword>
<keyword evidence="4 8" id="KW-0732">Signal</keyword>
<evidence type="ECO:0000256" key="7">
    <source>
        <dbReference type="RuleBase" id="RU003686"/>
    </source>
</evidence>
<evidence type="ECO:0000256" key="1">
    <source>
        <dbReference type="ARBA" id="ARBA00004613"/>
    </source>
</evidence>
<dbReference type="InterPro" id="IPR050787">
    <property type="entry name" value="Natriuretic_peptide"/>
</dbReference>
<dbReference type="InterPro" id="IPR000663">
    <property type="entry name" value="Natr_peptide"/>
</dbReference>